<dbReference type="Proteomes" id="UP000653472">
    <property type="component" value="Unassembled WGS sequence"/>
</dbReference>
<dbReference type="PANTHER" id="PTHR30086">
    <property type="entry name" value="ARGININE EXPORTER PROTEIN ARGO"/>
    <property type="match status" value="1"/>
</dbReference>
<evidence type="ECO:0000256" key="3">
    <source>
        <dbReference type="ARBA" id="ARBA00022692"/>
    </source>
</evidence>
<gene>
    <name evidence="7" type="ORF">G7Y82_16080</name>
</gene>
<evidence type="ECO:0000256" key="2">
    <source>
        <dbReference type="ARBA" id="ARBA00022475"/>
    </source>
</evidence>
<comment type="caution">
    <text evidence="7">The sequence shown here is derived from an EMBL/GenBank/DDBJ whole genome shotgun (WGS) entry which is preliminary data.</text>
</comment>
<dbReference type="Pfam" id="PF01810">
    <property type="entry name" value="LysE"/>
    <property type="match status" value="1"/>
</dbReference>
<name>A0A969WBB9_9GAMM</name>
<sequence length="219" mass="23003">MAASGLAVFGAVAAAHALGVASPGPDFAIVVRQSLARGRAAGLWTAAGIGSGIFFHVAYGLFGLAWLTRTFPWALSIIALAGAAFLIWMGSKALRAPPAAASDDGEPIPVPTTAGSAWRDYTAGLGTNVLNPKATLFFVALFTAVVSGPIATWLMVVLALWLPLTTFAWFATLAMLLSHAGLRRALRRHAQRIDQAMGVILVALGLFVIVRTTAAWFYR</sequence>
<organism evidence="7 8">
    <name type="scientific">Solimonas marina</name>
    <dbReference type="NCBI Taxonomy" id="2714601"/>
    <lineage>
        <taxon>Bacteria</taxon>
        <taxon>Pseudomonadati</taxon>
        <taxon>Pseudomonadota</taxon>
        <taxon>Gammaproteobacteria</taxon>
        <taxon>Nevskiales</taxon>
        <taxon>Nevskiaceae</taxon>
        <taxon>Solimonas</taxon>
    </lineage>
</organism>
<dbReference type="GO" id="GO:0005886">
    <property type="term" value="C:plasma membrane"/>
    <property type="evidence" value="ECO:0007669"/>
    <property type="project" value="UniProtKB-SubCell"/>
</dbReference>
<keyword evidence="2" id="KW-1003">Cell membrane</keyword>
<evidence type="ECO:0000313" key="7">
    <source>
        <dbReference type="EMBL" id="NKF23832.1"/>
    </source>
</evidence>
<evidence type="ECO:0000256" key="6">
    <source>
        <dbReference type="SAM" id="Phobius"/>
    </source>
</evidence>
<keyword evidence="5 6" id="KW-0472">Membrane</keyword>
<evidence type="ECO:0000256" key="5">
    <source>
        <dbReference type="ARBA" id="ARBA00023136"/>
    </source>
</evidence>
<dbReference type="PANTHER" id="PTHR30086:SF20">
    <property type="entry name" value="ARGININE EXPORTER PROTEIN ARGO-RELATED"/>
    <property type="match status" value="1"/>
</dbReference>
<dbReference type="GO" id="GO:0015171">
    <property type="term" value="F:amino acid transmembrane transporter activity"/>
    <property type="evidence" value="ECO:0007669"/>
    <property type="project" value="TreeGrafter"/>
</dbReference>
<protein>
    <submittedName>
        <fullName evidence="7">LysE family transporter</fullName>
    </submittedName>
</protein>
<dbReference type="PIRSF" id="PIRSF006324">
    <property type="entry name" value="LeuE"/>
    <property type="match status" value="1"/>
</dbReference>
<feature type="transmembrane region" description="Helical" evidence="6">
    <location>
        <begin position="71"/>
        <end position="89"/>
    </location>
</feature>
<feature type="transmembrane region" description="Helical" evidence="6">
    <location>
        <begin position="41"/>
        <end position="64"/>
    </location>
</feature>
<feature type="transmembrane region" description="Helical" evidence="6">
    <location>
        <begin position="198"/>
        <end position="218"/>
    </location>
</feature>
<accession>A0A969WBB9</accession>
<keyword evidence="3 6" id="KW-0812">Transmembrane</keyword>
<keyword evidence="4 6" id="KW-1133">Transmembrane helix</keyword>
<dbReference type="AlphaFoldDB" id="A0A969WBB9"/>
<dbReference type="RefSeq" id="WP_168149162.1">
    <property type="nucleotide sequence ID" value="NZ_JAAVXB010000010.1"/>
</dbReference>
<evidence type="ECO:0000256" key="4">
    <source>
        <dbReference type="ARBA" id="ARBA00022989"/>
    </source>
</evidence>
<dbReference type="InterPro" id="IPR001123">
    <property type="entry name" value="LeuE-type"/>
</dbReference>
<dbReference type="EMBL" id="JAAVXB010000010">
    <property type="protein sequence ID" value="NKF23832.1"/>
    <property type="molecule type" value="Genomic_DNA"/>
</dbReference>
<proteinExistence type="predicted"/>
<keyword evidence="8" id="KW-1185">Reference proteome</keyword>
<reference evidence="7" key="1">
    <citation type="submission" date="2020-03" db="EMBL/GenBank/DDBJ databases">
        <title>Solimonas marina sp. nov., isolated from deep seawater of the Pacific Ocean.</title>
        <authorList>
            <person name="Liu X."/>
            <person name="Lai Q."/>
            <person name="Sun F."/>
            <person name="Gai Y."/>
            <person name="Li G."/>
            <person name="Shao Z."/>
        </authorList>
    </citation>
    <scope>NUCLEOTIDE SEQUENCE</scope>
    <source>
        <strain evidence="7">C16B3</strain>
    </source>
</reference>
<evidence type="ECO:0000313" key="8">
    <source>
        <dbReference type="Proteomes" id="UP000653472"/>
    </source>
</evidence>
<evidence type="ECO:0000256" key="1">
    <source>
        <dbReference type="ARBA" id="ARBA00004651"/>
    </source>
</evidence>
<feature type="transmembrane region" description="Helical" evidence="6">
    <location>
        <begin position="150"/>
        <end position="177"/>
    </location>
</feature>
<comment type="subcellular location">
    <subcellularLocation>
        <location evidence="1">Cell membrane</location>
        <topology evidence="1">Multi-pass membrane protein</topology>
    </subcellularLocation>
</comment>